<comment type="caution">
    <text evidence="3">The sequence shown here is derived from an EMBL/GenBank/DDBJ whole genome shotgun (WGS) entry which is preliminary data.</text>
</comment>
<keyword evidence="1" id="KW-0732">Signal</keyword>
<dbReference type="Pfam" id="PF00786">
    <property type="entry name" value="PBD"/>
    <property type="match status" value="1"/>
</dbReference>
<name>A0A2U1Q300_ARTAN</name>
<reference evidence="3 4" key="1">
    <citation type="journal article" date="2018" name="Mol. Plant">
        <title>The genome of Artemisia annua provides insight into the evolution of Asteraceae family and artemisinin biosynthesis.</title>
        <authorList>
            <person name="Shen Q."/>
            <person name="Zhang L."/>
            <person name="Liao Z."/>
            <person name="Wang S."/>
            <person name="Yan T."/>
            <person name="Shi P."/>
            <person name="Liu M."/>
            <person name="Fu X."/>
            <person name="Pan Q."/>
            <person name="Wang Y."/>
            <person name="Lv Z."/>
            <person name="Lu X."/>
            <person name="Zhang F."/>
            <person name="Jiang W."/>
            <person name="Ma Y."/>
            <person name="Chen M."/>
            <person name="Hao X."/>
            <person name="Li L."/>
            <person name="Tang Y."/>
            <person name="Lv G."/>
            <person name="Zhou Y."/>
            <person name="Sun X."/>
            <person name="Brodelius P.E."/>
            <person name="Rose J.K.C."/>
            <person name="Tang K."/>
        </authorList>
    </citation>
    <scope>NUCLEOTIDE SEQUENCE [LARGE SCALE GENOMIC DNA]</scope>
    <source>
        <strain evidence="4">cv. Huhao1</strain>
        <tissue evidence="3">Leaf</tissue>
    </source>
</reference>
<dbReference type="InterPro" id="IPR044509">
    <property type="entry name" value="RIC2/4"/>
</dbReference>
<protein>
    <submittedName>
        <fullName evidence="3">PAK-box/P21-Rho-binding</fullName>
    </submittedName>
</protein>
<dbReference type="PROSITE" id="PS50108">
    <property type="entry name" value="CRIB"/>
    <property type="match status" value="1"/>
</dbReference>
<evidence type="ECO:0000256" key="1">
    <source>
        <dbReference type="SAM" id="SignalP"/>
    </source>
</evidence>
<proteinExistence type="predicted"/>
<dbReference type="EMBL" id="PKPP01000472">
    <property type="protein sequence ID" value="PWA92333.1"/>
    <property type="molecule type" value="Genomic_DNA"/>
</dbReference>
<sequence>MKETNSRLIVLPFCLGCLSQSTTKSESNKVAANMVLDGEKSSMVEIKTSWSYVAPNRSNISKAMEKLIKVTLKSFANVFAYKGFEDIEIVTELEIGYPTDVKHVTHIGYDGSTTRNPDKILDHLQPLATTLPLPSVSLKQFKLAMAAQAEGRNL</sequence>
<dbReference type="OrthoDB" id="678664at2759"/>
<evidence type="ECO:0000313" key="3">
    <source>
        <dbReference type="EMBL" id="PWA92333.1"/>
    </source>
</evidence>
<keyword evidence="4" id="KW-1185">Reference proteome</keyword>
<feature type="domain" description="CRIB" evidence="2">
    <location>
        <begin position="95"/>
        <end position="108"/>
    </location>
</feature>
<dbReference type="InterPro" id="IPR000095">
    <property type="entry name" value="CRIB_dom"/>
</dbReference>
<dbReference type="PANTHER" id="PTHR46931:SF19">
    <property type="entry name" value="CRIB DOMAIN-CONTAINING PROTEIN"/>
    <property type="match status" value="1"/>
</dbReference>
<accession>A0A2U1Q300</accession>
<dbReference type="PANTHER" id="PTHR46931">
    <property type="entry name" value="CRIB DOMAIN-CONTAINING PROTEIN RIC2"/>
    <property type="match status" value="1"/>
</dbReference>
<dbReference type="AlphaFoldDB" id="A0A2U1Q300"/>
<feature type="chain" id="PRO_5015489143" evidence="1">
    <location>
        <begin position="20"/>
        <end position="154"/>
    </location>
</feature>
<gene>
    <name evidence="3" type="ORF">CTI12_AA081080</name>
</gene>
<dbReference type="Proteomes" id="UP000245207">
    <property type="component" value="Unassembled WGS sequence"/>
</dbReference>
<evidence type="ECO:0000259" key="2">
    <source>
        <dbReference type="PROSITE" id="PS50108"/>
    </source>
</evidence>
<evidence type="ECO:0000313" key="4">
    <source>
        <dbReference type="Proteomes" id="UP000245207"/>
    </source>
</evidence>
<feature type="signal peptide" evidence="1">
    <location>
        <begin position="1"/>
        <end position="19"/>
    </location>
</feature>
<organism evidence="3 4">
    <name type="scientific">Artemisia annua</name>
    <name type="common">Sweet wormwood</name>
    <dbReference type="NCBI Taxonomy" id="35608"/>
    <lineage>
        <taxon>Eukaryota</taxon>
        <taxon>Viridiplantae</taxon>
        <taxon>Streptophyta</taxon>
        <taxon>Embryophyta</taxon>
        <taxon>Tracheophyta</taxon>
        <taxon>Spermatophyta</taxon>
        <taxon>Magnoliopsida</taxon>
        <taxon>eudicotyledons</taxon>
        <taxon>Gunneridae</taxon>
        <taxon>Pentapetalae</taxon>
        <taxon>asterids</taxon>
        <taxon>campanulids</taxon>
        <taxon>Asterales</taxon>
        <taxon>Asteraceae</taxon>
        <taxon>Asteroideae</taxon>
        <taxon>Anthemideae</taxon>
        <taxon>Artemisiinae</taxon>
        <taxon>Artemisia</taxon>
    </lineage>
</organism>
<dbReference type="STRING" id="35608.A0A2U1Q300"/>